<comment type="caution">
    <text evidence="1">The sequence shown here is derived from an EMBL/GenBank/DDBJ whole genome shotgun (WGS) entry which is preliminary data.</text>
</comment>
<name>A0A833UA28_ACIBZ</name>
<accession>A0A833UA28</accession>
<dbReference type="Proteomes" id="UP000490535">
    <property type="component" value="Unassembled WGS sequence"/>
</dbReference>
<dbReference type="AlphaFoldDB" id="A0A833UA28"/>
<proteinExistence type="predicted"/>
<dbReference type="EMBL" id="WNDP01000148">
    <property type="protein sequence ID" value="KAF1019236.1"/>
    <property type="molecule type" value="Genomic_DNA"/>
</dbReference>
<organism evidence="1 2">
    <name type="scientific">Acinetobacter bereziniae</name>
    <name type="common">Acinetobacter genomosp. 10</name>
    <dbReference type="NCBI Taxonomy" id="106648"/>
    <lineage>
        <taxon>Bacteria</taxon>
        <taxon>Pseudomonadati</taxon>
        <taxon>Pseudomonadota</taxon>
        <taxon>Gammaproteobacteria</taxon>
        <taxon>Moraxellales</taxon>
        <taxon>Moraxellaceae</taxon>
        <taxon>Acinetobacter</taxon>
    </lineage>
</organism>
<sequence>MRTLQFTANCENHVKNNGSSENACHVTQAYVTGLLLKQLSQYGFKAETTPSHEDLAVSVEDHPVGLGVNCRLNDQGLLTCEISAHADEEQLWFKKIATQSMIKQLANAVENTLKQDNAFSGFEWKG</sequence>
<protein>
    <submittedName>
        <fullName evidence="1">Uncharacterized protein</fullName>
    </submittedName>
</protein>
<reference evidence="2" key="1">
    <citation type="journal article" date="2020" name="MBio">
        <title>Horizontal gene transfer to a defensive symbiont with a reduced genome amongst a multipartite beetle microbiome.</title>
        <authorList>
            <person name="Waterworth S.C."/>
            <person name="Florez L.V."/>
            <person name="Rees E.R."/>
            <person name="Hertweck C."/>
            <person name="Kaltenpoth M."/>
            <person name="Kwan J.C."/>
        </authorList>
    </citation>
    <scope>NUCLEOTIDE SEQUENCE [LARGE SCALE GENOMIC DNA]</scope>
</reference>
<evidence type="ECO:0000313" key="2">
    <source>
        <dbReference type="Proteomes" id="UP000490535"/>
    </source>
</evidence>
<evidence type="ECO:0000313" key="1">
    <source>
        <dbReference type="EMBL" id="KAF1019236.1"/>
    </source>
</evidence>
<gene>
    <name evidence="1" type="ORF">GAK29_03983</name>
</gene>